<gene>
    <name evidence="1" type="ORF">SVXNc_0954</name>
</gene>
<proteinExistence type="predicted"/>
<keyword evidence="2" id="KW-1185">Reference proteome</keyword>
<dbReference type="GeneID" id="90590392"/>
<evidence type="ECO:0000313" key="2">
    <source>
        <dbReference type="Proteomes" id="UP001218034"/>
    </source>
</evidence>
<dbReference type="EMBL" id="CP104395">
    <property type="protein sequence ID" value="WEL19952.1"/>
    <property type="molecule type" value="Genomic_DNA"/>
</dbReference>
<organism evidence="1 2">
    <name type="scientific">Candidatus Nanohalococcus occultus</name>
    <dbReference type="NCBI Taxonomy" id="2978047"/>
    <lineage>
        <taxon>Archaea</taxon>
        <taxon>Candidatus Nanohalarchaeota</taxon>
        <taxon>Candidatus Nanohalarchaeota incertae sedis</taxon>
        <taxon>Candidatus Nanohalococcus</taxon>
    </lineage>
</organism>
<accession>A0ABY8CFF5</accession>
<dbReference type="RefSeq" id="WP_347721781.1">
    <property type="nucleotide sequence ID" value="NZ_CP104395.1"/>
</dbReference>
<evidence type="ECO:0000313" key="1">
    <source>
        <dbReference type="EMBL" id="WEL19952.1"/>
    </source>
</evidence>
<reference evidence="1 2" key="1">
    <citation type="submission" date="2022-09" db="EMBL/GenBank/DDBJ databases">
        <title>Xylan utilization by haloarchaea-nanohaloarchaea associations.</title>
        <authorList>
            <person name="Yakimov M."/>
        </authorList>
    </citation>
    <scope>NUCLEOTIDE SEQUENCE [LARGE SCALE GENOMIC DNA]</scope>
    <source>
        <strain evidence="1 2">SVXNc</strain>
    </source>
</reference>
<sequence>MPYQYEPKEPGQSKKNLKTIHGFVKEIEKEIDIKDDGANLAIELKLEDHDDHVKISYHASNPRGNHFSRSTILEKDIDGLEEYEAQTLNTFQSAYSEANIV</sequence>
<name>A0ABY8CFF5_9ARCH</name>
<dbReference type="Proteomes" id="UP001218034">
    <property type="component" value="Chromosome"/>
</dbReference>
<protein>
    <submittedName>
        <fullName evidence="1">Uncharacterized protein</fullName>
    </submittedName>
</protein>